<dbReference type="RefSeq" id="WP_114288392.1">
    <property type="nucleotide sequence ID" value="NZ_CP122523.1"/>
</dbReference>
<name>A0A369B2N6_9ENTE</name>
<evidence type="ECO:0000259" key="1">
    <source>
        <dbReference type="Pfam" id="PF13354"/>
    </source>
</evidence>
<dbReference type="Gene3D" id="3.40.710.10">
    <property type="entry name" value="DD-peptidase/beta-lactamase superfamily"/>
    <property type="match status" value="1"/>
</dbReference>
<proteinExistence type="predicted"/>
<dbReference type="OrthoDB" id="9775096at2"/>
<keyword evidence="3" id="KW-1185">Reference proteome</keyword>
<gene>
    <name evidence="2" type="ORF">CBF32_03290</name>
</gene>
<sequence length="391" mass="44225">MKKKVIVLVSLFVVLILVSVISVIKVKSTLQSRAEKIETPNIKKEVASLEKAPSKKKSVFEEEQVVTEEIYPKMNLDLGTISEDVLPKGTVVSVKPVENNKEWVEIIANPKKGFIEAKYLEPREIHMSKREEKRKAKLSHDELTKSLDQGMNDFMATHGGDVSIYIETVDGTYSYGYGSEKVRRTASSIKLPFIAYVMTLVDQKQLDLNTELTYTAGFKIDGTGIIQFEPIGTTYTIGKLAELVIRYSDNVAYLMLLNHVGEQQFIQFLHELDPLSPNNRVFSTPRILSKAMKYVHDKKDSSKNINQLYEWMQNSTFDDGVAVGLPGVDVVHKTGWMPMYTVSNDISLVKDKKNPYYLTIMTSGYDESYSEKSISDLAAIVDDFMLQMKTK</sequence>
<dbReference type="InterPro" id="IPR000871">
    <property type="entry name" value="Beta-lactam_class-A"/>
</dbReference>
<organism evidence="2 3">
    <name type="scientific">Vagococcus fluvialis</name>
    <dbReference type="NCBI Taxonomy" id="2738"/>
    <lineage>
        <taxon>Bacteria</taxon>
        <taxon>Bacillati</taxon>
        <taxon>Bacillota</taxon>
        <taxon>Bacilli</taxon>
        <taxon>Lactobacillales</taxon>
        <taxon>Enterococcaceae</taxon>
        <taxon>Vagococcus</taxon>
    </lineage>
</organism>
<dbReference type="GeneID" id="63145023"/>
<dbReference type="Proteomes" id="UP000288197">
    <property type="component" value="Unassembled WGS sequence"/>
</dbReference>
<accession>A0A369B2N6</accession>
<dbReference type="InterPro" id="IPR045155">
    <property type="entry name" value="Beta-lactam_cat"/>
</dbReference>
<dbReference type="InterPro" id="IPR012338">
    <property type="entry name" value="Beta-lactam/transpept-like"/>
</dbReference>
<protein>
    <recommendedName>
        <fullName evidence="1">Beta-lactamase class A catalytic domain-containing protein</fullName>
    </recommendedName>
</protein>
<dbReference type="Pfam" id="PF13354">
    <property type="entry name" value="Beta-lactamase2"/>
    <property type="match status" value="1"/>
</dbReference>
<dbReference type="PANTHER" id="PTHR35333">
    <property type="entry name" value="BETA-LACTAMASE"/>
    <property type="match status" value="1"/>
</dbReference>
<evidence type="ECO:0000313" key="3">
    <source>
        <dbReference type="Proteomes" id="UP000288197"/>
    </source>
</evidence>
<dbReference type="SUPFAM" id="SSF56601">
    <property type="entry name" value="beta-lactamase/transpeptidase-like"/>
    <property type="match status" value="1"/>
</dbReference>
<dbReference type="GO" id="GO:0030655">
    <property type="term" value="P:beta-lactam antibiotic catabolic process"/>
    <property type="evidence" value="ECO:0007669"/>
    <property type="project" value="InterPro"/>
</dbReference>
<dbReference type="PANTHER" id="PTHR35333:SF3">
    <property type="entry name" value="BETA-LACTAMASE-TYPE TRANSPEPTIDASE FOLD CONTAINING PROTEIN"/>
    <property type="match status" value="1"/>
</dbReference>
<dbReference type="GO" id="GO:0008800">
    <property type="term" value="F:beta-lactamase activity"/>
    <property type="evidence" value="ECO:0007669"/>
    <property type="project" value="InterPro"/>
</dbReference>
<dbReference type="EMBL" id="NGJX01000002">
    <property type="protein sequence ID" value="RSU04416.1"/>
    <property type="molecule type" value="Genomic_DNA"/>
</dbReference>
<reference evidence="2 3" key="1">
    <citation type="submission" date="2017-05" db="EMBL/GenBank/DDBJ databases">
        <title>Vagococcus spp. assemblies.</title>
        <authorList>
            <person name="Gulvik C.A."/>
        </authorList>
    </citation>
    <scope>NUCLEOTIDE SEQUENCE [LARGE SCALE GENOMIC DNA]</scope>
    <source>
        <strain evidence="2 3">NCFB 2497</strain>
    </source>
</reference>
<evidence type="ECO:0000313" key="2">
    <source>
        <dbReference type="EMBL" id="RSU04416.1"/>
    </source>
</evidence>
<feature type="domain" description="Beta-lactamase class A catalytic" evidence="1">
    <location>
        <begin position="163"/>
        <end position="362"/>
    </location>
</feature>
<dbReference type="GO" id="GO:0046677">
    <property type="term" value="P:response to antibiotic"/>
    <property type="evidence" value="ECO:0007669"/>
    <property type="project" value="InterPro"/>
</dbReference>
<comment type="caution">
    <text evidence="2">The sequence shown here is derived from an EMBL/GenBank/DDBJ whole genome shotgun (WGS) entry which is preliminary data.</text>
</comment>
<dbReference type="AlphaFoldDB" id="A0A369B2N6"/>